<dbReference type="SUPFAM" id="SSF48619">
    <property type="entry name" value="Phospholipase A2, PLA2"/>
    <property type="match status" value="1"/>
</dbReference>
<dbReference type="InterPro" id="IPR027787">
    <property type="entry name" value="Alpha/beta-hydrolase_catalytic"/>
</dbReference>
<keyword evidence="1" id="KW-0812">Transmembrane</keyword>
<gene>
    <name evidence="3" type="ORF">IM660_18900</name>
</gene>
<feature type="domain" description="Alpha/beta-hydrolase catalytic" evidence="2">
    <location>
        <begin position="219"/>
        <end position="364"/>
    </location>
</feature>
<evidence type="ECO:0000259" key="2">
    <source>
        <dbReference type="Pfam" id="PF10081"/>
    </source>
</evidence>
<dbReference type="SUPFAM" id="SSF53474">
    <property type="entry name" value="alpha/beta-Hydrolases"/>
    <property type="match status" value="1"/>
</dbReference>
<sequence length="467" mass="50488">MPTVEQVLFRIARLARHVLLGVIAAVSLTLSSPVVLTLALDAVGAAPAHELAEGGRLGYQPATRDRDGLRERFRPDGECSVPAAIPVPFGLRAACQVHDLAYDELRLARESGQHGDWTTGLARWVADVEFVLRGHRQCRGAAPLGRPVCHGVVALMGTAVTLNSIRQVYGPTPHETPAQLALWVGGLAALIGVPRIPRTAGRHEREFLESVSSHQVAGIYLGLRPARTFRERLDRLRSDVERAAQAGDVVLVVTTGSGWVNPYAVHGLARARNGPVTVIAFQYSRLPSWAVAILRPHLPARVARSALSAAVDGVRSVRHHGAQGRLWVHGESLGAAGIRAALAQRPRLADLVDGGLLVSPPGSVEWRGPEHIDVVRHHDDAVVWFTPRLLVRPLRWHHAPGDGRPAPPPYRQPWRPVLSYLRVVAALPRAGDLPYGHGHRYGPELASAWARVLSGSHRVAVQPRGAG</sequence>
<keyword evidence="1" id="KW-0472">Membrane</keyword>
<dbReference type="InterPro" id="IPR036444">
    <property type="entry name" value="PLipase_A2_dom_sf"/>
</dbReference>
<dbReference type="EMBL" id="CP063169">
    <property type="protein sequence ID" value="QOR70622.1"/>
    <property type="molecule type" value="Genomic_DNA"/>
</dbReference>
<dbReference type="Pfam" id="PF10081">
    <property type="entry name" value="Abhydrolase_9"/>
    <property type="match status" value="2"/>
</dbReference>
<dbReference type="Proteomes" id="UP000593758">
    <property type="component" value="Chromosome"/>
</dbReference>
<feature type="domain" description="Alpha/beta-hydrolase catalytic" evidence="2">
    <location>
        <begin position="365"/>
        <end position="454"/>
    </location>
</feature>
<organism evidence="3 4">
    <name type="scientific">Ruania alkalisoli</name>
    <dbReference type="NCBI Taxonomy" id="2779775"/>
    <lineage>
        <taxon>Bacteria</taxon>
        <taxon>Bacillati</taxon>
        <taxon>Actinomycetota</taxon>
        <taxon>Actinomycetes</taxon>
        <taxon>Micrococcales</taxon>
        <taxon>Ruaniaceae</taxon>
        <taxon>Ruania</taxon>
    </lineage>
</organism>
<accession>A0A7M1SV50</accession>
<evidence type="ECO:0000256" key="1">
    <source>
        <dbReference type="SAM" id="Phobius"/>
    </source>
</evidence>
<proteinExistence type="predicted"/>
<dbReference type="KEGG" id="halt:IM660_18900"/>
<keyword evidence="1" id="KW-1133">Transmembrane helix</keyword>
<dbReference type="GO" id="GO:0004623">
    <property type="term" value="F:phospholipase A2 activity"/>
    <property type="evidence" value="ECO:0007669"/>
    <property type="project" value="InterPro"/>
</dbReference>
<dbReference type="Gene3D" id="1.20.90.10">
    <property type="entry name" value="Phospholipase A2 domain"/>
    <property type="match status" value="1"/>
</dbReference>
<evidence type="ECO:0000313" key="3">
    <source>
        <dbReference type="EMBL" id="QOR70622.1"/>
    </source>
</evidence>
<dbReference type="GO" id="GO:0050482">
    <property type="term" value="P:arachidonate secretion"/>
    <property type="evidence" value="ECO:0007669"/>
    <property type="project" value="InterPro"/>
</dbReference>
<name>A0A7M1SV50_9MICO</name>
<protein>
    <submittedName>
        <fullName evidence="3">Alpha/beta-hydrolase family protein</fullName>
    </submittedName>
</protein>
<feature type="transmembrane region" description="Helical" evidence="1">
    <location>
        <begin position="18"/>
        <end position="40"/>
    </location>
</feature>
<keyword evidence="4" id="KW-1185">Reference proteome</keyword>
<dbReference type="AlphaFoldDB" id="A0A7M1SV50"/>
<evidence type="ECO:0000313" key="4">
    <source>
        <dbReference type="Proteomes" id="UP000593758"/>
    </source>
</evidence>
<reference evidence="3 4" key="1">
    <citation type="submission" date="2020-10" db="EMBL/GenBank/DDBJ databases">
        <title>Haloactinobacterium sp. RN3S43, a bacterium isolated from saline soil.</title>
        <authorList>
            <person name="Sun J.-Q."/>
        </authorList>
    </citation>
    <scope>NUCLEOTIDE SEQUENCE [LARGE SCALE GENOMIC DNA]</scope>
    <source>
        <strain evidence="3 4">RN3S43</strain>
    </source>
</reference>
<keyword evidence="3" id="KW-0378">Hydrolase</keyword>
<dbReference type="InterPro" id="IPR029058">
    <property type="entry name" value="AB_hydrolase_fold"/>
</dbReference>
<dbReference type="GO" id="GO:0006644">
    <property type="term" value="P:phospholipid metabolic process"/>
    <property type="evidence" value="ECO:0007669"/>
    <property type="project" value="InterPro"/>
</dbReference>
<dbReference type="RefSeq" id="WP_193497297.1">
    <property type="nucleotide sequence ID" value="NZ_CP063169.1"/>
</dbReference>